<sequence length="166" mass="18382">MYKISRCTYCGSFLVWEDGRNPIQPHEYHPHFRDKKNAIKYAKEQELCRATMDCGPTMGNTSLPLDRDQDELKSSMVPNPKRLCLSTETLGTSAENTGMIASVHLGSSVQIGAGRPKVFLRGLHNSLGNASRAATVAGRPLWLKGGVADRLKPPGYLQAWRYPPLL</sequence>
<comment type="caution">
    <text evidence="1">The sequence shown here is derived from an EMBL/GenBank/DDBJ whole genome shotgun (WGS) entry which is preliminary data.</text>
</comment>
<evidence type="ECO:0000313" key="1">
    <source>
        <dbReference type="EMBL" id="KKW13226.1"/>
    </source>
</evidence>
<dbReference type="EMBL" id="LCQD01000003">
    <property type="protein sequence ID" value="KKW13226.1"/>
    <property type="molecule type" value="Genomic_DNA"/>
</dbReference>
<protein>
    <submittedName>
        <fullName evidence="1">Uncharacterized protein</fullName>
    </submittedName>
</protein>
<dbReference type="AlphaFoldDB" id="A0A0G1W394"/>
<accession>A0A0G1W394</accession>
<name>A0A0G1W394_9BACT</name>
<proteinExistence type="predicted"/>
<evidence type="ECO:0000313" key="2">
    <source>
        <dbReference type="Proteomes" id="UP000034588"/>
    </source>
</evidence>
<gene>
    <name evidence="1" type="ORF">UY48_C0003G0048</name>
</gene>
<organism evidence="1 2">
    <name type="scientific">Candidatus Gottesmanbacteria bacterium GW2011_GWB1_49_7</name>
    <dbReference type="NCBI Taxonomy" id="1618448"/>
    <lineage>
        <taxon>Bacteria</taxon>
        <taxon>Candidatus Gottesmaniibacteriota</taxon>
    </lineage>
</organism>
<dbReference type="Proteomes" id="UP000034588">
    <property type="component" value="Unassembled WGS sequence"/>
</dbReference>
<reference evidence="1 2" key="1">
    <citation type="journal article" date="2015" name="Nature">
        <title>rRNA introns, odd ribosomes, and small enigmatic genomes across a large radiation of phyla.</title>
        <authorList>
            <person name="Brown C.T."/>
            <person name="Hug L.A."/>
            <person name="Thomas B.C."/>
            <person name="Sharon I."/>
            <person name="Castelle C.J."/>
            <person name="Singh A."/>
            <person name="Wilkins M.J."/>
            <person name="Williams K.H."/>
            <person name="Banfield J.F."/>
        </authorList>
    </citation>
    <scope>NUCLEOTIDE SEQUENCE [LARGE SCALE GENOMIC DNA]</scope>
</reference>